<keyword evidence="4" id="KW-1185">Reference proteome</keyword>
<feature type="transmembrane region" description="Helical" evidence="2">
    <location>
        <begin position="344"/>
        <end position="368"/>
    </location>
</feature>
<feature type="transmembrane region" description="Helical" evidence="2">
    <location>
        <begin position="169"/>
        <end position="194"/>
    </location>
</feature>
<feature type="compositionally biased region" description="Low complexity" evidence="1">
    <location>
        <begin position="412"/>
        <end position="424"/>
    </location>
</feature>
<evidence type="ECO:0000313" key="4">
    <source>
        <dbReference type="Proteomes" id="UP000645966"/>
    </source>
</evidence>
<feature type="transmembrane region" description="Helical" evidence="2">
    <location>
        <begin position="130"/>
        <end position="157"/>
    </location>
</feature>
<feature type="region of interest" description="Disordered" evidence="1">
    <location>
        <begin position="1"/>
        <end position="35"/>
    </location>
</feature>
<dbReference type="RefSeq" id="WP_198737582.1">
    <property type="nucleotide sequence ID" value="NZ_JAEIOS010000009.1"/>
</dbReference>
<accession>A0A934HXT2</accession>
<evidence type="ECO:0000313" key="3">
    <source>
        <dbReference type="EMBL" id="MBI8988557.1"/>
    </source>
</evidence>
<feature type="transmembrane region" description="Helical" evidence="2">
    <location>
        <begin position="45"/>
        <end position="71"/>
    </location>
</feature>
<feature type="transmembrane region" description="Helical" evidence="2">
    <location>
        <begin position="215"/>
        <end position="240"/>
    </location>
</feature>
<feature type="compositionally biased region" description="Acidic residues" evidence="1">
    <location>
        <begin position="425"/>
        <end position="443"/>
    </location>
</feature>
<comment type="caution">
    <text evidence="3">The sequence shown here is derived from an EMBL/GenBank/DDBJ whole genome shotgun (WGS) entry which is preliminary data.</text>
</comment>
<protein>
    <submittedName>
        <fullName evidence="3">Uncharacterized protein</fullName>
    </submittedName>
</protein>
<keyword evidence="2" id="KW-1133">Transmembrane helix</keyword>
<feature type="compositionally biased region" description="Gly residues" evidence="1">
    <location>
        <begin position="1"/>
        <end position="11"/>
    </location>
</feature>
<evidence type="ECO:0000256" key="2">
    <source>
        <dbReference type="SAM" id="Phobius"/>
    </source>
</evidence>
<sequence>MSRNRPGGGPRKSGAPGRPRNAPTAEAGAETQPAEASSLRRRLRAFLPVALIPNAVVVAAVVLLALCALMLTDSGFVPLAATVAQLWLAVNLAPVASDSAVLSQLPMLPALGIVWLVAHRVRVAVRHRISVLDLAVLTGCVLVVPVLLALTATVMLIDARPVLPVEVPPFAAVFGRVLLLHGVALGIGMGPKLWRALARRFSVPARIIDPVAPAVRFTLSLGFAGLALVLVSLAVHWRVLGELLSAFDEGSAAAGLLGVSLLYLPDAAVAGAAVLVGSEFHIGDASVSLYDATVVPLPPLPILAAFPGSVAGWALALIVIPLALAGTASHAYCRTAPRTWPEVLTAGVWAGVFTLIVGGLAGGTAGVYGPSGMMVVLTAVLVAVELAAVGAVVNAFVGLRQRQAGRTTPDTGAEGAVAAPVEQPEAADTDSAADDGDIDGPEPAEVVDEEDLIAAGDEDPDAEPDTGAVCPSRESFPESEGGDPADPADPGVVVGVEGEFPEKPAGTDSGETEPGEIGESTGSVEPVESEEGEATEEETGDPGEPDTSTGPSQSGSDPDQGTRPLP</sequence>
<gene>
    <name evidence="3" type="ORF">JDV75_02085</name>
</gene>
<feature type="compositionally biased region" description="Acidic residues" evidence="1">
    <location>
        <begin position="527"/>
        <end position="544"/>
    </location>
</feature>
<reference evidence="3" key="1">
    <citation type="submission" date="2020-12" db="EMBL/GenBank/DDBJ databases">
        <title>Genome public.</title>
        <authorList>
            <person name="Sun Q."/>
        </authorList>
    </citation>
    <scope>NUCLEOTIDE SEQUENCE</scope>
    <source>
        <strain evidence="3">CCM 8863</strain>
    </source>
</reference>
<feature type="transmembrane region" description="Helical" evidence="2">
    <location>
        <begin position="374"/>
        <end position="397"/>
    </location>
</feature>
<feature type="compositionally biased region" description="Low complexity" evidence="1">
    <location>
        <begin position="482"/>
        <end position="498"/>
    </location>
</feature>
<name>A0A934HXT2_9CORY</name>
<proteinExistence type="predicted"/>
<feature type="region of interest" description="Disordered" evidence="1">
    <location>
        <begin position="456"/>
        <end position="566"/>
    </location>
</feature>
<feature type="compositionally biased region" description="Polar residues" evidence="1">
    <location>
        <begin position="547"/>
        <end position="559"/>
    </location>
</feature>
<feature type="transmembrane region" description="Helical" evidence="2">
    <location>
        <begin position="100"/>
        <end position="118"/>
    </location>
</feature>
<keyword evidence="2" id="KW-0472">Membrane</keyword>
<dbReference type="Proteomes" id="UP000645966">
    <property type="component" value="Unassembled WGS sequence"/>
</dbReference>
<dbReference type="InterPro" id="IPR045931">
    <property type="entry name" value="DUF6350"/>
</dbReference>
<dbReference type="EMBL" id="JAEIOS010000009">
    <property type="protein sequence ID" value="MBI8988557.1"/>
    <property type="molecule type" value="Genomic_DNA"/>
</dbReference>
<dbReference type="AlphaFoldDB" id="A0A934HXT2"/>
<keyword evidence="2" id="KW-0812">Transmembrane</keyword>
<feature type="region of interest" description="Disordered" evidence="1">
    <location>
        <begin position="404"/>
        <end position="443"/>
    </location>
</feature>
<organism evidence="3 4">
    <name type="scientific">Corynebacterium meridianum</name>
    <dbReference type="NCBI Taxonomy" id="2765363"/>
    <lineage>
        <taxon>Bacteria</taxon>
        <taxon>Bacillati</taxon>
        <taxon>Actinomycetota</taxon>
        <taxon>Actinomycetes</taxon>
        <taxon>Mycobacteriales</taxon>
        <taxon>Corynebacteriaceae</taxon>
        <taxon>Corynebacterium</taxon>
    </lineage>
</organism>
<evidence type="ECO:0000256" key="1">
    <source>
        <dbReference type="SAM" id="MobiDB-lite"/>
    </source>
</evidence>
<dbReference type="Pfam" id="PF19877">
    <property type="entry name" value="DUF6350"/>
    <property type="match status" value="1"/>
</dbReference>